<dbReference type="Proteomes" id="UP000479293">
    <property type="component" value="Unassembled WGS sequence"/>
</dbReference>
<sequence length="363" mass="40204">MRGEIEDIPLRRGDKLVIKSVTELKAKETVSIQGAVNQSNIFPYAQGMTVSDLIYLAGGYSEGATPYRIEVARRVKNDSMLTSASQTTQILTFDVDRDLQIRPETRRFELMPFDIVFVRKAPSYEEQKTIVLDGEVMYPGRYAILNNAERISDIIQRAGGLKPSAYLAGARLTRQISSIQQQDSELLEDLGTNPLVGRVKSATATVTVKQDSVKAVIPPTRQLVGLDMVSILNNPAQPANILVQDGDSILIPRQVETVRIIGEVLNPSLVNYDPAFSFNEYISQAGGYTDNARKNKVFVSYANGRVNRSKRILFFNDRPSIKPGTTINVPPRLAKAGRETSPSERIAIISLISTLIFTAIRLF</sequence>
<comment type="caution">
    <text evidence="2">The sequence shown here is derived from an EMBL/GenBank/DDBJ whole genome shotgun (WGS) entry which is preliminary data.</text>
</comment>
<proteinExistence type="predicted"/>
<evidence type="ECO:0000313" key="3">
    <source>
        <dbReference type="Proteomes" id="UP000479293"/>
    </source>
</evidence>
<accession>A0A7C9F7K4</accession>
<evidence type="ECO:0000259" key="1">
    <source>
        <dbReference type="Pfam" id="PF10531"/>
    </source>
</evidence>
<feature type="domain" description="Soluble ligand binding" evidence="1">
    <location>
        <begin position="258"/>
        <end position="301"/>
    </location>
</feature>
<dbReference type="PANTHER" id="PTHR33619">
    <property type="entry name" value="POLYSACCHARIDE EXPORT PROTEIN GFCE-RELATED"/>
    <property type="match status" value="1"/>
</dbReference>
<protein>
    <recommendedName>
        <fullName evidence="1">Soluble ligand binding domain-containing protein</fullName>
    </recommendedName>
</protein>
<dbReference type="InterPro" id="IPR019554">
    <property type="entry name" value="Soluble_ligand-bd"/>
</dbReference>
<dbReference type="AlphaFoldDB" id="A0A7C9F7K4"/>
<dbReference type="GO" id="GO:0015159">
    <property type="term" value="F:polysaccharide transmembrane transporter activity"/>
    <property type="evidence" value="ECO:0007669"/>
    <property type="project" value="InterPro"/>
</dbReference>
<name>A0A7C9F7K4_9BACT</name>
<dbReference type="InterPro" id="IPR049712">
    <property type="entry name" value="Poly_export"/>
</dbReference>
<evidence type="ECO:0000313" key="2">
    <source>
        <dbReference type="EMBL" id="MPR35426.1"/>
    </source>
</evidence>
<keyword evidence="3" id="KW-1185">Reference proteome</keyword>
<reference evidence="2 3" key="1">
    <citation type="submission" date="2019-10" db="EMBL/GenBank/DDBJ databases">
        <title>Draft Genome Sequence of Cytophagaceae sp. SJW1-29.</title>
        <authorList>
            <person name="Choi A."/>
        </authorList>
    </citation>
    <scope>NUCLEOTIDE SEQUENCE [LARGE SCALE GENOMIC DNA]</scope>
    <source>
        <strain evidence="2 3">SJW1-29</strain>
    </source>
</reference>
<dbReference type="EMBL" id="WHLY01000002">
    <property type="protein sequence ID" value="MPR35426.1"/>
    <property type="molecule type" value="Genomic_DNA"/>
</dbReference>
<gene>
    <name evidence="2" type="ORF">GBK04_19235</name>
</gene>
<dbReference type="Pfam" id="PF10531">
    <property type="entry name" value="SLBB"/>
    <property type="match status" value="2"/>
</dbReference>
<dbReference type="PANTHER" id="PTHR33619:SF3">
    <property type="entry name" value="POLYSACCHARIDE EXPORT PROTEIN GFCE-RELATED"/>
    <property type="match status" value="1"/>
</dbReference>
<dbReference type="Gene3D" id="3.10.560.10">
    <property type="entry name" value="Outer membrane lipoprotein wza domain like"/>
    <property type="match status" value="3"/>
</dbReference>
<organism evidence="2 3">
    <name type="scientific">Salmonirosea aquatica</name>
    <dbReference type="NCBI Taxonomy" id="2654236"/>
    <lineage>
        <taxon>Bacteria</taxon>
        <taxon>Pseudomonadati</taxon>
        <taxon>Bacteroidota</taxon>
        <taxon>Cytophagia</taxon>
        <taxon>Cytophagales</taxon>
        <taxon>Spirosomataceae</taxon>
        <taxon>Salmonirosea</taxon>
    </lineage>
</organism>
<feature type="domain" description="Soluble ligand binding" evidence="1">
    <location>
        <begin position="30"/>
        <end position="80"/>
    </location>
</feature>